<feature type="chain" id="PRO_5032904645" evidence="1">
    <location>
        <begin position="25"/>
        <end position="165"/>
    </location>
</feature>
<dbReference type="InterPro" id="IPR000572">
    <property type="entry name" value="OxRdtase_Mopterin-bd_dom"/>
</dbReference>
<dbReference type="InterPro" id="IPR036374">
    <property type="entry name" value="OxRdtase_Mopterin-bd_sf"/>
</dbReference>
<comment type="caution">
    <text evidence="3">The sequence shown here is derived from an EMBL/GenBank/DDBJ whole genome shotgun (WGS) entry which is preliminary data.</text>
</comment>
<dbReference type="EMBL" id="WIBF01000001">
    <property type="protein sequence ID" value="MQQ07332.1"/>
    <property type="molecule type" value="Genomic_DNA"/>
</dbReference>
<dbReference type="SUPFAM" id="SSF56524">
    <property type="entry name" value="Oxidoreductase molybdopterin-binding domain"/>
    <property type="match status" value="1"/>
</dbReference>
<name>A0A843YDD1_9RHOB</name>
<proteinExistence type="predicted"/>
<gene>
    <name evidence="3" type="ORF">GFB49_02590</name>
</gene>
<evidence type="ECO:0000313" key="3">
    <source>
        <dbReference type="EMBL" id="MQQ07332.1"/>
    </source>
</evidence>
<sequence length="165" mass="17850">MKGIITTVAATLMAVIALSTATLAGEEPVLTVEILAADSGVTTTQSYTMDQLRALPVSSFETETIWTEGMQTFTGVPLAALVSELDLTGEEIEAVAINAYSVKIPVSDAVENGPIIAFERNGSQMSIRNKGPLWIVYPYDSSADYRTEAIYSRSIWQLEKLVVKN</sequence>
<evidence type="ECO:0000313" key="4">
    <source>
        <dbReference type="Proteomes" id="UP000444174"/>
    </source>
</evidence>
<protein>
    <submittedName>
        <fullName evidence="3">Molybdopterin-dependent oxidoreductase</fullName>
    </submittedName>
</protein>
<organism evidence="3 4">
    <name type="scientific">Tritonibacter litoralis</name>
    <dbReference type="NCBI Taxonomy" id="2662264"/>
    <lineage>
        <taxon>Bacteria</taxon>
        <taxon>Pseudomonadati</taxon>
        <taxon>Pseudomonadota</taxon>
        <taxon>Alphaproteobacteria</taxon>
        <taxon>Rhodobacterales</taxon>
        <taxon>Paracoccaceae</taxon>
        <taxon>Tritonibacter</taxon>
    </lineage>
</organism>
<accession>A0A843YDD1</accession>
<reference evidence="3 4" key="1">
    <citation type="submission" date="2019-10" db="EMBL/GenBank/DDBJ databases">
        <title>Epibacterium sp. nov., isolated from seawater.</title>
        <authorList>
            <person name="Zhang X."/>
            <person name="Li N."/>
        </authorList>
    </citation>
    <scope>NUCLEOTIDE SEQUENCE [LARGE SCALE GENOMIC DNA]</scope>
    <source>
        <strain evidence="3 4">SM1979</strain>
    </source>
</reference>
<dbReference type="Proteomes" id="UP000444174">
    <property type="component" value="Unassembled WGS sequence"/>
</dbReference>
<feature type="signal peptide" evidence="1">
    <location>
        <begin position="1"/>
        <end position="24"/>
    </location>
</feature>
<dbReference type="Gene3D" id="3.90.420.10">
    <property type="entry name" value="Oxidoreductase, molybdopterin-binding domain"/>
    <property type="match status" value="1"/>
</dbReference>
<dbReference type="AlphaFoldDB" id="A0A843YDD1"/>
<feature type="domain" description="Oxidoreductase molybdopterin-binding" evidence="2">
    <location>
        <begin position="66"/>
        <end position="138"/>
    </location>
</feature>
<keyword evidence="4" id="KW-1185">Reference proteome</keyword>
<dbReference type="Pfam" id="PF00174">
    <property type="entry name" value="Oxidored_molyb"/>
    <property type="match status" value="1"/>
</dbReference>
<evidence type="ECO:0000256" key="1">
    <source>
        <dbReference type="SAM" id="SignalP"/>
    </source>
</evidence>
<keyword evidence="1" id="KW-0732">Signal</keyword>
<dbReference type="RefSeq" id="WP_153214224.1">
    <property type="nucleotide sequence ID" value="NZ_WIBF01000001.1"/>
</dbReference>
<evidence type="ECO:0000259" key="2">
    <source>
        <dbReference type="Pfam" id="PF00174"/>
    </source>
</evidence>